<gene>
    <name evidence="8" type="ORF">ACFFSY_09805</name>
</gene>
<dbReference type="InterPro" id="IPR012334">
    <property type="entry name" value="Pectin_lyas_fold"/>
</dbReference>
<dbReference type="PROSITE" id="PS00503">
    <property type="entry name" value="PECTINESTERASE_2"/>
    <property type="match status" value="1"/>
</dbReference>
<accession>A0ABV5KMR5</accession>
<evidence type="ECO:0000256" key="4">
    <source>
        <dbReference type="PROSITE-ProRule" id="PRU10040"/>
    </source>
</evidence>
<name>A0ABV5KMR5_9BACL</name>
<protein>
    <recommendedName>
        <fullName evidence="5">Pectinesterase</fullName>
        <ecNumber evidence="5">3.1.1.11</ecNumber>
    </recommendedName>
</protein>
<evidence type="ECO:0000256" key="1">
    <source>
        <dbReference type="ARBA" id="ARBA00008891"/>
    </source>
</evidence>
<sequence length="394" mass="42625">MLVGLYPGCDHDTIQAAIDELERRPSGSRDTLTILPGIYEENVRVYRSDLRIVGIGEVVIRGRLSARQAAADGQPLGTFGTPTLFLGGSRLAMENVTVENAAGCGDLVGQALALYAHCDETVFRHCVFLGYQDTLCTGPLPDASLAGTPFGGIPVREKRSICRQLYIGCRIEGTVDYIFGGAMAVFERCRIHARKRSGGGSIYVTAASTPACQAHGYVFRECLLTAEEGAGPLYLGRPWRDAAKTDWVGCAYGARLHPDRWDDWEKPHARATVRYREFGCRSLLEPSAGQLGNGLEDSSDKLTTDSSDTDGAYQLGSVGERDSASRSIRVHERQPAFIGEMPPIGEPILGAKPDPREFPPAGGGFGLRSDRIPAGLEADELFRDSDFLKRKGVG</sequence>
<comment type="caution">
    <text evidence="8">The sequence shown here is derived from an EMBL/GenBank/DDBJ whole genome shotgun (WGS) entry which is preliminary data.</text>
</comment>
<organism evidence="8 9">
    <name type="scientific">Paenibacillus aurantiacus</name>
    <dbReference type="NCBI Taxonomy" id="1936118"/>
    <lineage>
        <taxon>Bacteria</taxon>
        <taxon>Bacillati</taxon>
        <taxon>Bacillota</taxon>
        <taxon>Bacilli</taxon>
        <taxon>Bacillales</taxon>
        <taxon>Paenibacillaceae</taxon>
        <taxon>Paenibacillus</taxon>
    </lineage>
</organism>
<comment type="catalytic activity">
    <reaction evidence="5">
        <text>[(1-&gt;4)-alpha-D-galacturonosyl methyl ester](n) + n H2O = [(1-&gt;4)-alpha-D-galacturonosyl](n) + n methanol + n H(+)</text>
        <dbReference type="Rhea" id="RHEA:22380"/>
        <dbReference type="Rhea" id="RHEA-COMP:14570"/>
        <dbReference type="Rhea" id="RHEA-COMP:14573"/>
        <dbReference type="ChEBI" id="CHEBI:15377"/>
        <dbReference type="ChEBI" id="CHEBI:15378"/>
        <dbReference type="ChEBI" id="CHEBI:17790"/>
        <dbReference type="ChEBI" id="CHEBI:140522"/>
        <dbReference type="ChEBI" id="CHEBI:140523"/>
        <dbReference type="EC" id="3.1.1.11"/>
    </reaction>
</comment>
<dbReference type="Proteomes" id="UP001589747">
    <property type="component" value="Unassembled WGS sequence"/>
</dbReference>
<dbReference type="EC" id="3.1.1.11" evidence="5"/>
<feature type="active site" evidence="4">
    <location>
        <position position="176"/>
    </location>
</feature>
<evidence type="ECO:0000313" key="9">
    <source>
        <dbReference type="Proteomes" id="UP001589747"/>
    </source>
</evidence>
<evidence type="ECO:0000256" key="2">
    <source>
        <dbReference type="ARBA" id="ARBA00022801"/>
    </source>
</evidence>
<evidence type="ECO:0000259" key="7">
    <source>
        <dbReference type="Pfam" id="PF01095"/>
    </source>
</evidence>
<comment type="pathway">
    <text evidence="5">Glycan metabolism; pectin degradation; 2-dehydro-3-deoxy-D-gluconate from pectin: step 1/5.</text>
</comment>
<keyword evidence="9" id="KW-1185">Reference proteome</keyword>
<dbReference type="EMBL" id="JBHMDO010000017">
    <property type="protein sequence ID" value="MFB9326205.1"/>
    <property type="molecule type" value="Genomic_DNA"/>
</dbReference>
<dbReference type="InterPro" id="IPR000070">
    <property type="entry name" value="Pectinesterase_cat"/>
</dbReference>
<feature type="domain" description="Pectinesterase catalytic" evidence="7">
    <location>
        <begin position="162"/>
        <end position="279"/>
    </location>
</feature>
<feature type="domain" description="Pectinesterase catalytic" evidence="7">
    <location>
        <begin position="8"/>
        <end position="136"/>
    </location>
</feature>
<evidence type="ECO:0000256" key="3">
    <source>
        <dbReference type="ARBA" id="ARBA00023085"/>
    </source>
</evidence>
<keyword evidence="2 5" id="KW-0378">Hydrolase</keyword>
<dbReference type="Pfam" id="PF01095">
    <property type="entry name" value="Pectinesterase"/>
    <property type="match status" value="2"/>
</dbReference>
<dbReference type="RefSeq" id="WP_377493266.1">
    <property type="nucleotide sequence ID" value="NZ_JBHMDO010000017.1"/>
</dbReference>
<keyword evidence="3 5" id="KW-0063">Aspartyl esterase</keyword>
<dbReference type="InterPro" id="IPR033131">
    <property type="entry name" value="Pectinesterase_Asp_AS"/>
</dbReference>
<reference evidence="8 9" key="1">
    <citation type="submission" date="2024-09" db="EMBL/GenBank/DDBJ databases">
        <authorList>
            <person name="Sun Q."/>
            <person name="Mori K."/>
        </authorList>
    </citation>
    <scope>NUCLEOTIDE SEQUENCE [LARGE SCALE GENOMIC DNA]</scope>
    <source>
        <strain evidence="8 9">TISTR 2452</strain>
    </source>
</reference>
<proteinExistence type="inferred from homology"/>
<dbReference type="InterPro" id="IPR011050">
    <property type="entry name" value="Pectin_lyase_fold/virulence"/>
</dbReference>
<dbReference type="PANTHER" id="PTHR31321:SF57">
    <property type="entry name" value="PECTINESTERASE 53-RELATED"/>
    <property type="match status" value="1"/>
</dbReference>
<feature type="compositionally biased region" description="Basic and acidic residues" evidence="6">
    <location>
        <begin position="319"/>
        <end position="334"/>
    </location>
</feature>
<evidence type="ECO:0000256" key="5">
    <source>
        <dbReference type="RuleBase" id="RU000589"/>
    </source>
</evidence>
<comment type="similarity">
    <text evidence="1">Belongs to the pectinesterase family.</text>
</comment>
<evidence type="ECO:0000256" key="6">
    <source>
        <dbReference type="SAM" id="MobiDB-lite"/>
    </source>
</evidence>
<evidence type="ECO:0000313" key="8">
    <source>
        <dbReference type="EMBL" id="MFB9326205.1"/>
    </source>
</evidence>
<dbReference type="Gene3D" id="2.160.20.10">
    <property type="entry name" value="Single-stranded right-handed beta-helix, Pectin lyase-like"/>
    <property type="match status" value="1"/>
</dbReference>
<dbReference type="PANTHER" id="PTHR31321">
    <property type="entry name" value="ACYL-COA THIOESTER HYDROLASE YBHC-RELATED"/>
    <property type="match status" value="1"/>
</dbReference>
<dbReference type="SUPFAM" id="SSF51126">
    <property type="entry name" value="Pectin lyase-like"/>
    <property type="match status" value="1"/>
</dbReference>
<feature type="region of interest" description="Disordered" evidence="6">
    <location>
        <begin position="289"/>
        <end position="370"/>
    </location>
</feature>